<feature type="region of interest" description="Disordered" evidence="17">
    <location>
        <begin position="516"/>
        <end position="564"/>
    </location>
</feature>
<dbReference type="SUPFAM" id="SSF56672">
    <property type="entry name" value="DNA/RNA polymerases"/>
    <property type="match status" value="1"/>
</dbReference>
<organism evidence="22">
    <name type="scientific">Melanopsichium pennsylvanicum 4</name>
    <dbReference type="NCBI Taxonomy" id="1398559"/>
    <lineage>
        <taxon>Eukaryota</taxon>
        <taxon>Fungi</taxon>
        <taxon>Dikarya</taxon>
        <taxon>Basidiomycota</taxon>
        <taxon>Ustilaginomycotina</taxon>
        <taxon>Ustilaginomycetes</taxon>
        <taxon>Ustilaginales</taxon>
        <taxon>Ustilaginaceae</taxon>
        <taxon>Melanopsichium</taxon>
    </lineage>
</organism>
<dbReference type="InterPro" id="IPR001995">
    <property type="entry name" value="Peptidase_A2_cat"/>
</dbReference>
<keyword evidence="5" id="KW-0540">Nuclease</keyword>
<dbReference type="PROSITE" id="PS50013">
    <property type="entry name" value="CHROMO_2"/>
    <property type="match status" value="1"/>
</dbReference>
<dbReference type="SUPFAM" id="SSF54160">
    <property type="entry name" value="Chromo domain-like"/>
    <property type="match status" value="1"/>
</dbReference>
<dbReference type="GO" id="GO:0003723">
    <property type="term" value="F:RNA binding"/>
    <property type="evidence" value="ECO:0007669"/>
    <property type="project" value="UniProtKB-KW"/>
</dbReference>
<dbReference type="GO" id="GO:0004519">
    <property type="term" value="F:endonuclease activity"/>
    <property type="evidence" value="ECO:0007669"/>
    <property type="project" value="UniProtKB-KW"/>
</dbReference>
<evidence type="ECO:0000256" key="14">
    <source>
        <dbReference type="ARBA" id="ARBA00022932"/>
    </source>
</evidence>
<dbReference type="Pfam" id="PF17921">
    <property type="entry name" value="Integrase_H2C2"/>
    <property type="match status" value="1"/>
</dbReference>
<dbReference type="GO" id="GO:0005634">
    <property type="term" value="C:nucleus"/>
    <property type="evidence" value="ECO:0007669"/>
    <property type="project" value="UniProtKB-ARBA"/>
</dbReference>
<keyword evidence="4" id="KW-0548">Nucleotidyltransferase</keyword>
<feature type="region of interest" description="Disordered" evidence="17">
    <location>
        <begin position="1586"/>
        <end position="1605"/>
    </location>
</feature>
<dbReference type="Pfam" id="PF17917">
    <property type="entry name" value="RT_RNaseH"/>
    <property type="match status" value="1"/>
</dbReference>
<keyword evidence="12" id="KW-0229">DNA integration</keyword>
<evidence type="ECO:0000259" key="21">
    <source>
        <dbReference type="PROSITE" id="PS50994"/>
    </source>
</evidence>
<name>A0A077REH5_9BASI</name>
<dbReference type="Pfam" id="PF24626">
    <property type="entry name" value="SH3_Tf2-1"/>
    <property type="match status" value="1"/>
</dbReference>
<feature type="non-terminal residue" evidence="22">
    <location>
        <position position="1"/>
    </location>
</feature>
<evidence type="ECO:0000256" key="7">
    <source>
        <dbReference type="ARBA" id="ARBA00022750"/>
    </source>
</evidence>
<feature type="domain" description="Reverse transcriptase" evidence="20">
    <location>
        <begin position="680"/>
        <end position="880"/>
    </location>
</feature>
<dbReference type="InterPro" id="IPR001584">
    <property type="entry name" value="Integrase_cat-core"/>
</dbReference>
<dbReference type="InterPro" id="IPR043502">
    <property type="entry name" value="DNA/RNA_pol_sf"/>
</dbReference>
<keyword evidence="2" id="KW-0645">Protease</keyword>
<evidence type="ECO:0000259" key="20">
    <source>
        <dbReference type="PROSITE" id="PS50878"/>
    </source>
</evidence>
<feature type="non-terminal residue" evidence="22">
    <location>
        <position position="1605"/>
    </location>
</feature>
<dbReference type="Gene3D" id="3.30.70.270">
    <property type="match status" value="2"/>
</dbReference>
<evidence type="ECO:0000256" key="17">
    <source>
        <dbReference type="SAM" id="MobiDB-lite"/>
    </source>
</evidence>
<dbReference type="InterPro" id="IPR012337">
    <property type="entry name" value="RNaseH-like_sf"/>
</dbReference>
<dbReference type="SUPFAM" id="SSF53098">
    <property type="entry name" value="Ribonuclease H-like"/>
    <property type="match status" value="1"/>
</dbReference>
<dbReference type="PROSITE" id="PS50878">
    <property type="entry name" value="RT_POL"/>
    <property type="match status" value="1"/>
</dbReference>
<sequence>SNGSNRQAQRNDVAPHQQAPLRYGLASLPAANHRQDTGIRAPTPSRMEANVKLPASVSLAGSYNPANISYLHKDGQNIRTYKLPSTGRPIYLSRPCRVCAQDHFDFEHEFLSRQPKAEAHIAQADLDLAQAYGYPTTCFEPICISDDKYTTSPDSSFALSNSSSLNDANSSGLGYSNNDCDDASRRLTSSGSPHRTDDATVSEAVGSVFLLDPDLRSRSVQPLRRRKNPDSAAVHLPPARATGSGQAFAGHIPTTVYVSLSDSDPRLSLIDTGATLSIIDEHVAQELRLFPLNGPGIQVNGVGEDRSLGYATIAFSIQGRRDGQPVHIHSSADFHVLRNFRPGVCLGLDVIRLCGVVIDVKAGRALVDKISFPIYDTRGKAMSSRSVVRAIVAKASATVEPNGHTFVPVTHHLVDNVQYTIEGSLWTTPDSKGPVAIPAAVVDSKLPGIWVTNFGDTPIDLPSDARLADAVPLAPDDVAASAGSFFVQPPQITDLTSQASKSSPPPAFVDNAESRLARSDRLSSSEPKVQSADGPRPSPNCRPRAPSSAAQVQRHKHIRRRSHSFDDYWPRTPFTFALSTSPTPTHDESHHDAAQPLDFSQDDLSGAPTLSDLESILVDGRFNVGKGPDGQPHPSVVAILCNNVDAFSLDGRPGHVSGAAMRLDLQHPESLRPEAPRRVSPDKRRVIDDSLDQLLDWDVVKPSSSPVSYPVLLVKQGPKWRFCVNYRGLNAATVADQYPLPRIDDVFHALRGNNYFSGLDAIRGYHQIDIEPSDRWKTAFVSHRGLYQYKRVPFGLKNAPAFFQRFMDHLLGHMRWTEALVYLDDVVIFSPTLTQHVKSLDTLLKAARNVGLKFSPDKCHFALSSLKLLGRRVSTQGISVLSDRAQAVRQLSPPSTLQGLCHIVGLFNYYRNFIPQYASLAAPLTELLRGHKYQTSEDGKWHLVGQDGKRVTASAVPIDWGPRQDQALTELKTALSSPPTLAYPDFSRPRGGDHDPTLTVNEQKSDPALRAIVQSTEGGHTRVGYEIQDGVLVFVGPQRTDRRLCIPGSLFPTVFAKAHDESGHFGIAKSLLRLSSVHHPRLASSLQAYIDNCPTCLRTKLGRRTGELSIERTMLASEPFHTISADLLLGLPTCRGYDSALVVVDIFSKLVLTAPCSASITAPQLFDLLSDLVLRRGWKPKVIVTDSDRRFVGTVGQAFAKRIGAKLRPSAPYHQQANPVERHIQTLQRVLRSLAVDSADNWVDLLPAAELAINSTPSLAKGQAPFDLVYITCSDTPLLPLLSQLEHEDRVAMARARLDAAWQVALRQAEEAKVRYDAKLANLPTLKLGDRVFIRLKDRPVLSVQRHSKLDPVKLGPFAVKKVLSRHRVRLELPPDLYNDDLFDASQLELAPEQPNPFNRLLDAPAIEGADGSPRFEVEAIVGQRRFRGYVQYRVKWRGDPRTTWEFEEDLLDDGCQGAIDDWLRQQQRSATAALAVDNDTLEEQPVAFISTITSPADAKLVGIELEISGLAWAIHRLQHFLEGAVKIIVVTDHAPLGAVLRSPSHSMRHFTPRIEKLRAYLMPFLDSMGFVHKAGRLHSNVDALSRLPPTDDLQKNPHASDQSS</sequence>
<dbReference type="GO" id="GO:0006508">
    <property type="term" value="P:proteolysis"/>
    <property type="evidence" value="ECO:0007669"/>
    <property type="project" value="UniProtKB-KW"/>
</dbReference>
<evidence type="ECO:0000256" key="15">
    <source>
        <dbReference type="ARBA" id="ARBA00023125"/>
    </source>
</evidence>
<dbReference type="Gene3D" id="3.10.10.10">
    <property type="entry name" value="HIV Type 1 Reverse Transcriptase, subunit A, domain 1"/>
    <property type="match status" value="1"/>
</dbReference>
<keyword evidence="13" id="KW-0695">RNA-directed DNA polymerase</keyword>
<evidence type="ECO:0000259" key="18">
    <source>
        <dbReference type="PROSITE" id="PS50013"/>
    </source>
</evidence>
<keyword evidence="10" id="KW-0460">Magnesium</keyword>
<evidence type="ECO:0000256" key="1">
    <source>
        <dbReference type="ARBA" id="ARBA00012493"/>
    </source>
</evidence>
<dbReference type="PROSITE" id="PS50994">
    <property type="entry name" value="INTEGRASE"/>
    <property type="match status" value="1"/>
</dbReference>
<dbReference type="Gene3D" id="1.10.340.70">
    <property type="match status" value="1"/>
</dbReference>
<dbReference type="SUPFAM" id="SSF50630">
    <property type="entry name" value="Acid proteases"/>
    <property type="match status" value="1"/>
</dbReference>
<keyword evidence="16" id="KW-0233">DNA recombination</keyword>
<dbReference type="GO" id="GO:0003887">
    <property type="term" value="F:DNA-directed DNA polymerase activity"/>
    <property type="evidence" value="ECO:0007669"/>
    <property type="project" value="UniProtKB-KW"/>
</dbReference>
<keyword evidence="8" id="KW-0255">Endonuclease</keyword>
<dbReference type="InterPro" id="IPR050951">
    <property type="entry name" value="Retrovirus_Pol_polyprotein"/>
</dbReference>
<dbReference type="Gene3D" id="2.40.50.40">
    <property type="match status" value="1"/>
</dbReference>
<dbReference type="InterPro" id="IPR041373">
    <property type="entry name" value="RT_RNaseH"/>
</dbReference>
<evidence type="ECO:0000256" key="6">
    <source>
        <dbReference type="ARBA" id="ARBA00022723"/>
    </source>
</evidence>
<dbReference type="InterPro" id="IPR000953">
    <property type="entry name" value="Chromo/chromo_shadow_dom"/>
</dbReference>
<evidence type="ECO:0000256" key="4">
    <source>
        <dbReference type="ARBA" id="ARBA00022695"/>
    </source>
</evidence>
<evidence type="ECO:0000256" key="5">
    <source>
        <dbReference type="ARBA" id="ARBA00022722"/>
    </source>
</evidence>
<dbReference type="InterPro" id="IPR043128">
    <property type="entry name" value="Rev_trsase/Diguanyl_cyclase"/>
</dbReference>
<feature type="domain" description="Peptidase A2" evidence="19">
    <location>
        <begin position="266"/>
        <end position="303"/>
    </location>
</feature>
<evidence type="ECO:0000256" key="16">
    <source>
        <dbReference type="ARBA" id="ARBA00023172"/>
    </source>
</evidence>
<feature type="compositionally biased region" description="Basic residues" evidence="17">
    <location>
        <begin position="553"/>
        <end position="562"/>
    </location>
</feature>
<dbReference type="PROSITE" id="PS50175">
    <property type="entry name" value="ASP_PROT_RETROV"/>
    <property type="match status" value="1"/>
</dbReference>
<dbReference type="GO" id="GO:0015074">
    <property type="term" value="P:DNA integration"/>
    <property type="evidence" value="ECO:0007669"/>
    <property type="project" value="UniProtKB-KW"/>
</dbReference>
<feature type="domain" description="Integrase catalytic" evidence="21">
    <location>
        <begin position="1115"/>
        <end position="1273"/>
    </location>
</feature>
<accession>A0A077REH5</accession>
<reference evidence="22" key="1">
    <citation type="journal article" date="2014" name="Genome Biol. Evol.">
        <title>Gene Loss Rather Than Gene Gain Is Associated with a Host Jump from Monocots to Dicots in the Smut Fungus Melanopsichium pennsylvanicum.</title>
        <authorList>
            <person name="Sharma R."/>
            <person name="Mishra B."/>
            <person name="Runge F."/>
            <person name="Thines M."/>
        </authorList>
    </citation>
    <scope>NUCLEOTIDE SEQUENCE</scope>
    <source>
        <strain evidence="22">4</strain>
    </source>
</reference>
<keyword evidence="3" id="KW-0808">Transferase</keyword>
<evidence type="ECO:0000256" key="2">
    <source>
        <dbReference type="ARBA" id="ARBA00022670"/>
    </source>
</evidence>
<evidence type="ECO:0000256" key="13">
    <source>
        <dbReference type="ARBA" id="ARBA00022918"/>
    </source>
</evidence>
<dbReference type="InterPro" id="IPR000477">
    <property type="entry name" value="RT_dom"/>
</dbReference>
<dbReference type="EMBL" id="HG529738">
    <property type="protein sequence ID" value="CDI57064.1"/>
    <property type="molecule type" value="Genomic_DNA"/>
</dbReference>
<keyword evidence="9" id="KW-0378">Hydrolase</keyword>
<keyword evidence="11" id="KW-0694">RNA-binding</keyword>
<evidence type="ECO:0000256" key="10">
    <source>
        <dbReference type="ARBA" id="ARBA00022842"/>
    </source>
</evidence>
<dbReference type="InterPro" id="IPR036397">
    <property type="entry name" value="RNaseH_sf"/>
</dbReference>
<keyword evidence="15" id="KW-0238">DNA-binding</keyword>
<dbReference type="InterPro" id="IPR056924">
    <property type="entry name" value="SH3_Tf2-1"/>
</dbReference>
<dbReference type="GO" id="GO:0004190">
    <property type="term" value="F:aspartic-type endopeptidase activity"/>
    <property type="evidence" value="ECO:0007669"/>
    <property type="project" value="UniProtKB-KW"/>
</dbReference>
<dbReference type="GO" id="GO:0003964">
    <property type="term" value="F:RNA-directed DNA polymerase activity"/>
    <property type="evidence" value="ECO:0007669"/>
    <property type="project" value="UniProtKB-KW"/>
</dbReference>
<dbReference type="EC" id="2.7.7.49" evidence="1"/>
<evidence type="ECO:0000259" key="19">
    <source>
        <dbReference type="PROSITE" id="PS50175"/>
    </source>
</evidence>
<dbReference type="GO" id="GO:0046872">
    <property type="term" value="F:metal ion binding"/>
    <property type="evidence" value="ECO:0007669"/>
    <property type="project" value="UniProtKB-KW"/>
</dbReference>
<evidence type="ECO:0000256" key="3">
    <source>
        <dbReference type="ARBA" id="ARBA00022679"/>
    </source>
</evidence>
<feature type="domain" description="Chromo" evidence="18">
    <location>
        <begin position="1416"/>
        <end position="1475"/>
    </location>
</feature>
<dbReference type="Gene3D" id="3.30.420.10">
    <property type="entry name" value="Ribonuclease H-like superfamily/Ribonuclease H"/>
    <property type="match status" value="1"/>
</dbReference>
<evidence type="ECO:0000256" key="9">
    <source>
        <dbReference type="ARBA" id="ARBA00022801"/>
    </source>
</evidence>
<dbReference type="CDD" id="cd00303">
    <property type="entry name" value="retropepsin_like"/>
    <property type="match status" value="1"/>
</dbReference>
<dbReference type="SMART" id="SM00298">
    <property type="entry name" value="CHROMO"/>
    <property type="match status" value="1"/>
</dbReference>
<evidence type="ECO:0000256" key="11">
    <source>
        <dbReference type="ARBA" id="ARBA00022884"/>
    </source>
</evidence>
<dbReference type="Gene3D" id="2.40.70.10">
    <property type="entry name" value="Acid Proteases"/>
    <property type="match status" value="1"/>
</dbReference>
<dbReference type="InterPro" id="IPR041588">
    <property type="entry name" value="Integrase_H2C2"/>
</dbReference>
<dbReference type="PANTHER" id="PTHR37984:SF5">
    <property type="entry name" value="PROTEIN NYNRIN-LIKE"/>
    <property type="match status" value="1"/>
</dbReference>
<dbReference type="InterPro" id="IPR016197">
    <property type="entry name" value="Chromo-like_dom_sf"/>
</dbReference>
<dbReference type="Pfam" id="PF00078">
    <property type="entry name" value="RVT_1"/>
    <property type="match status" value="1"/>
</dbReference>
<keyword evidence="14" id="KW-0239">DNA-directed DNA polymerase</keyword>
<protein>
    <recommendedName>
        <fullName evidence="1">RNA-directed DNA polymerase</fullName>
        <ecNumber evidence="1">2.7.7.49</ecNumber>
    </recommendedName>
</protein>
<keyword evidence="7" id="KW-0064">Aspartyl protease</keyword>
<keyword evidence="6" id="KW-0479">Metal-binding</keyword>
<dbReference type="GO" id="GO:0006338">
    <property type="term" value="P:chromatin remodeling"/>
    <property type="evidence" value="ECO:0007669"/>
    <property type="project" value="UniProtKB-ARBA"/>
</dbReference>
<evidence type="ECO:0000313" key="22">
    <source>
        <dbReference type="EMBL" id="CDI57064.1"/>
    </source>
</evidence>
<feature type="region of interest" description="Disordered" evidence="17">
    <location>
        <begin position="220"/>
        <end position="245"/>
    </location>
</feature>
<dbReference type="GO" id="GO:0006310">
    <property type="term" value="P:DNA recombination"/>
    <property type="evidence" value="ECO:0007669"/>
    <property type="project" value="UniProtKB-KW"/>
</dbReference>
<evidence type="ECO:0000256" key="12">
    <source>
        <dbReference type="ARBA" id="ARBA00022908"/>
    </source>
</evidence>
<dbReference type="PANTHER" id="PTHR37984">
    <property type="entry name" value="PROTEIN CBG26694"/>
    <property type="match status" value="1"/>
</dbReference>
<dbReference type="CDD" id="cd01647">
    <property type="entry name" value="RT_LTR"/>
    <property type="match status" value="1"/>
</dbReference>
<evidence type="ECO:0000256" key="8">
    <source>
        <dbReference type="ARBA" id="ARBA00022759"/>
    </source>
</evidence>
<dbReference type="InterPro" id="IPR021109">
    <property type="entry name" value="Peptidase_aspartic_dom_sf"/>
</dbReference>
<proteinExistence type="predicted"/>
<dbReference type="GO" id="GO:0003677">
    <property type="term" value="F:DNA binding"/>
    <property type="evidence" value="ECO:0007669"/>
    <property type="project" value="UniProtKB-KW"/>
</dbReference>
<dbReference type="CDD" id="cd00024">
    <property type="entry name" value="CD_CSD"/>
    <property type="match status" value="1"/>
</dbReference>